<keyword evidence="1" id="KW-0472">Membrane</keyword>
<dbReference type="EMBL" id="CP159485">
    <property type="protein sequence ID" value="XCI27703.1"/>
    <property type="molecule type" value="Genomic_DNA"/>
</dbReference>
<reference evidence="2" key="2">
    <citation type="submission" date="2024-06" db="EMBL/GenBank/DDBJ databases">
        <authorList>
            <person name="Petrova K.O."/>
            <person name="Toshchakov S.V."/>
            <person name="Boltjanskaja Y.V."/>
            <person name="Kevbrin V.V."/>
        </authorList>
    </citation>
    <scope>NUCLEOTIDE SEQUENCE</scope>
    <source>
        <strain evidence="2">Z-710</strain>
    </source>
</reference>
<keyword evidence="1" id="KW-1133">Transmembrane helix</keyword>
<organism evidence="2">
    <name type="scientific">Proteinivorax hydrogeniformans</name>
    <dbReference type="NCBI Taxonomy" id="1826727"/>
    <lineage>
        <taxon>Bacteria</taxon>
        <taxon>Bacillati</taxon>
        <taxon>Bacillota</taxon>
        <taxon>Clostridia</taxon>
        <taxon>Eubacteriales</taxon>
        <taxon>Proteinivoracaceae</taxon>
        <taxon>Proteinivorax</taxon>
    </lineage>
</organism>
<proteinExistence type="predicted"/>
<gene>
    <name evidence="2" type="ORF">PRVXH_001615</name>
</gene>
<dbReference type="AlphaFoldDB" id="A0AAU8HPZ7"/>
<evidence type="ECO:0000256" key="1">
    <source>
        <dbReference type="SAM" id="Phobius"/>
    </source>
</evidence>
<name>A0AAU8HPZ7_9FIRM</name>
<dbReference type="RefSeq" id="WP_353892280.1">
    <property type="nucleotide sequence ID" value="NZ_CP159485.1"/>
</dbReference>
<protein>
    <submittedName>
        <fullName evidence="2">Uncharacterized protein</fullName>
    </submittedName>
</protein>
<keyword evidence="1" id="KW-0812">Transmembrane</keyword>
<sequence length="114" mass="12913">MEMLWLVLILVAVSFAINIFTVYLQKLIDVNSDDKQKGIAKEITTGVLKAQRFNSTLLPIAALLYVFLDRYYIGLILLGVLVFIQILSLLKVVSKAKENGISLKIQNKEEKEEE</sequence>
<accession>A0AAU8HPZ7</accession>
<evidence type="ECO:0000313" key="2">
    <source>
        <dbReference type="EMBL" id="XCI27703.1"/>
    </source>
</evidence>
<feature type="transmembrane region" description="Helical" evidence="1">
    <location>
        <begin position="71"/>
        <end position="90"/>
    </location>
</feature>
<reference evidence="2" key="1">
    <citation type="journal article" date="2018" name="Antonie Van Leeuwenhoek">
        <title>Proteinivorax hydrogeniformans sp. nov., an anaerobic, haloalkaliphilic bacterium fermenting proteinaceous compounds with high hydrogen production.</title>
        <authorList>
            <person name="Boltyanskaya Y."/>
            <person name="Detkova E."/>
            <person name="Pimenov N."/>
            <person name="Kevbrin V."/>
        </authorList>
    </citation>
    <scope>NUCLEOTIDE SEQUENCE</scope>
    <source>
        <strain evidence="2">Z-710</strain>
    </source>
</reference>